<proteinExistence type="predicted"/>
<dbReference type="Pfam" id="PF13579">
    <property type="entry name" value="Glyco_trans_4_4"/>
    <property type="match status" value="1"/>
</dbReference>
<dbReference type="Gene3D" id="3.40.50.2000">
    <property type="entry name" value="Glycogen Phosphorylase B"/>
    <property type="match status" value="2"/>
</dbReference>
<feature type="domain" description="Glycosyltransferase subfamily 4-like N-terminal" evidence="2">
    <location>
        <begin position="19"/>
        <end position="147"/>
    </location>
</feature>
<organism evidence="3 4">
    <name type="scientific">Empedobacter falsenii</name>
    <dbReference type="NCBI Taxonomy" id="343874"/>
    <lineage>
        <taxon>Bacteria</taxon>
        <taxon>Pseudomonadati</taxon>
        <taxon>Bacteroidota</taxon>
        <taxon>Flavobacteriia</taxon>
        <taxon>Flavobacteriales</taxon>
        <taxon>Weeksellaceae</taxon>
        <taxon>Empedobacter</taxon>
    </lineage>
</organism>
<dbReference type="CDD" id="cd03808">
    <property type="entry name" value="GT4_CapM-like"/>
    <property type="match status" value="1"/>
</dbReference>
<sequence>MSSKGIKVIGVSSSGRDLDEVAETEGIEVYPIEMSRQITIIQDMKSLWNTYRFLKKQKPSIVHTHTPKAGIVGMLGAKLAGVPIRLHTVAGLPLMEATGVKRKILDVVEKLTYANATKVYPNSKGLYDFIVSNKYTTKNKLKVIGNGSSNGIDTSFFSKTTISIDQQNQLKQKLQIAANDFVFVFVGRLVGDKGINELVEAFSKLQTPNAKLLLVGPLETALDPLKEETLKEIETNKNIISVGFQKDVRPYFAISNVLVFPSYREGFPNVVMQAGAMELPSIVSDINGSNEIIIEGENGMIIPVKSSEAVLKAMQLLLENKVYYNQLKENARPMIQSRYEQQVVWNALLKEYELLISKLTN</sequence>
<dbReference type="InterPro" id="IPR028098">
    <property type="entry name" value="Glyco_trans_4-like_N"/>
</dbReference>
<dbReference type="Pfam" id="PF00534">
    <property type="entry name" value="Glycos_transf_1"/>
    <property type="match status" value="1"/>
</dbReference>
<evidence type="ECO:0000313" key="3">
    <source>
        <dbReference type="EMBL" id="RRT93542.1"/>
    </source>
</evidence>
<reference evidence="3 4" key="1">
    <citation type="submission" date="2018-10" db="EMBL/GenBank/DDBJ databases">
        <title>Transmission dynamics of multidrug resistant bacteria on intensive care unit surfaces.</title>
        <authorList>
            <person name="D'Souza A.W."/>
            <person name="Potter R.F."/>
            <person name="Wallace M."/>
            <person name="Shupe A."/>
            <person name="Patel S."/>
            <person name="Sun S."/>
            <person name="Gul D."/>
            <person name="Kwon J.H."/>
            <person name="Andleeb S."/>
            <person name="Burnham C.-A.D."/>
            <person name="Dantas G."/>
        </authorList>
    </citation>
    <scope>NUCLEOTIDE SEQUENCE [LARGE SCALE GENOMIC DNA]</scope>
    <source>
        <strain evidence="3 4">WF_348</strain>
    </source>
</reference>
<dbReference type="PANTHER" id="PTHR12526">
    <property type="entry name" value="GLYCOSYLTRANSFERASE"/>
    <property type="match status" value="1"/>
</dbReference>
<dbReference type="SUPFAM" id="SSF53756">
    <property type="entry name" value="UDP-Glycosyltransferase/glycogen phosphorylase"/>
    <property type="match status" value="1"/>
</dbReference>
<dbReference type="InterPro" id="IPR001296">
    <property type="entry name" value="Glyco_trans_1"/>
</dbReference>
<gene>
    <name evidence="3" type="ORF">EGI89_03430</name>
</gene>
<dbReference type="GO" id="GO:0016757">
    <property type="term" value="F:glycosyltransferase activity"/>
    <property type="evidence" value="ECO:0007669"/>
    <property type="project" value="InterPro"/>
</dbReference>
<dbReference type="EMBL" id="RHPO01000004">
    <property type="protein sequence ID" value="RRT93542.1"/>
    <property type="molecule type" value="Genomic_DNA"/>
</dbReference>
<protein>
    <submittedName>
        <fullName evidence="3">Glycosyltransferase family 1 protein</fullName>
    </submittedName>
</protein>
<dbReference type="AlphaFoldDB" id="A0A3R8TRF5"/>
<evidence type="ECO:0000259" key="2">
    <source>
        <dbReference type="Pfam" id="PF13579"/>
    </source>
</evidence>
<accession>A0A3R8TRF5</accession>
<keyword evidence="3" id="KW-0808">Transferase</keyword>
<evidence type="ECO:0000259" key="1">
    <source>
        <dbReference type="Pfam" id="PF00534"/>
    </source>
</evidence>
<feature type="domain" description="Glycosyl transferase family 1" evidence="1">
    <location>
        <begin position="167"/>
        <end position="332"/>
    </location>
</feature>
<comment type="caution">
    <text evidence="3">The sequence shown here is derived from an EMBL/GenBank/DDBJ whole genome shotgun (WGS) entry which is preliminary data.</text>
</comment>
<name>A0A3R8TRF5_9FLAO</name>
<evidence type="ECO:0000313" key="4">
    <source>
        <dbReference type="Proteomes" id="UP000267844"/>
    </source>
</evidence>
<dbReference type="Proteomes" id="UP000267844">
    <property type="component" value="Unassembled WGS sequence"/>
</dbReference>
<dbReference type="PANTHER" id="PTHR12526:SF630">
    <property type="entry name" value="GLYCOSYLTRANSFERASE"/>
    <property type="match status" value="1"/>
</dbReference>